<dbReference type="SMART" id="SM00450">
    <property type="entry name" value="RHOD"/>
    <property type="match status" value="1"/>
</dbReference>
<dbReference type="PANTHER" id="PTHR43031">
    <property type="entry name" value="FAD-DEPENDENT OXIDOREDUCTASE"/>
    <property type="match status" value="1"/>
</dbReference>
<dbReference type="InterPro" id="IPR050229">
    <property type="entry name" value="GlpE_sulfurtransferase"/>
</dbReference>
<dbReference type="AlphaFoldDB" id="A0A1T5A3D4"/>
<accession>A0A1T5A3D4</accession>
<dbReference type="EMBL" id="FUYR01000001">
    <property type="protein sequence ID" value="SKB29299.1"/>
    <property type="molecule type" value="Genomic_DNA"/>
</dbReference>
<name>A0A1T5A3D4_9SPHI</name>
<dbReference type="PANTHER" id="PTHR43031:SF16">
    <property type="entry name" value="OXIDOREDUCTASE"/>
    <property type="match status" value="1"/>
</dbReference>
<keyword evidence="2" id="KW-0808">Transferase</keyword>
<dbReference type="Proteomes" id="UP000189981">
    <property type="component" value="Unassembled WGS sequence"/>
</dbReference>
<evidence type="ECO:0000313" key="3">
    <source>
        <dbReference type="Proteomes" id="UP000189981"/>
    </source>
</evidence>
<dbReference type="OrthoDB" id="598065at2"/>
<dbReference type="SUPFAM" id="SSF52821">
    <property type="entry name" value="Rhodanese/Cell cycle control phosphatase"/>
    <property type="match status" value="1"/>
</dbReference>
<dbReference type="RefSeq" id="WP_079700756.1">
    <property type="nucleotide sequence ID" value="NZ_FUYR01000001.1"/>
</dbReference>
<dbReference type="NCBIfam" id="NF045521">
    <property type="entry name" value="rhoda_near_glyco"/>
    <property type="match status" value="1"/>
</dbReference>
<dbReference type="InterPro" id="IPR001763">
    <property type="entry name" value="Rhodanese-like_dom"/>
</dbReference>
<keyword evidence="3" id="KW-1185">Reference proteome</keyword>
<sequence>MLKYLLSLIILFISFDGLTAQTINPGFKHLLDSIYEEKVPQVSVEDFLKMNKNEVFVLDTRENDEFEVSHLKNARHVGYFWFDMRKIYDIPFTANIVVYCSIGSRSEKIGQKLVNSGYKNVYNLYGGIFEWLNSGQPVYKVNGVQTSEIHTYTKDLARWVEKGTKVN</sequence>
<feature type="domain" description="Rhodanese" evidence="1">
    <location>
        <begin position="51"/>
        <end position="140"/>
    </location>
</feature>
<proteinExistence type="predicted"/>
<dbReference type="GO" id="GO:0016740">
    <property type="term" value="F:transferase activity"/>
    <property type="evidence" value="ECO:0007669"/>
    <property type="project" value="UniProtKB-KW"/>
</dbReference>
<gene>
    <name evidence="2" type="ORF">SAMN05661099_0253</name>
</gene>
<dbReference type="STRING" id="572036.SAMN05661099_0253"/>
<organism evidence="2 3">
    <name type="scientific">Daejeonella lutea</name>
    <dbReference type="NCBI Taxonomy" id="572036"/>
    <lineage>
        <taxon>Bacteria</taxon>
        <taxon>Pseudomonadati</taxon>
        <taxon>Bacteroidota</taxon>
        <taxon>Sphingobacteriia</taxon>
        <taxon>Sphingobacteriales</taxon>
        <taxon>Sphingobacteriaceae</taxon>
        <taxon>Daejeonella</taxon>
    </lineage>
</organism>
<evidence type="ECO:0000313" key="2">
    <source>
        <dbReference type="EMBL" id="SKB29299.1"/>
    </source>
</evidence>
<dbReference type="Pfam" id="PF00581">
    <property type="entry name" value="Rhodanese"/>
    <property type="match status" value="1"/>
</dbReference>
<evidence type="ECO:0000259" key="1">
    <source>
        <dbReference type="PROSITE" id="PS50206"/>
    </source>
</evidence>
<dbReference type="InterPro" id="IPR036873">
    <property type="entry name" value="Rhodanese-like_dom_sf"/>
</dbReference>
<dbReference type="PROSITE" id="PS50206">
    <property type="entry name" value="RHODANESE_3"/>
    <property type="match status" value="1"/>
</dbReference>
<protein>
    <submittedName>
        <fullName evidence="2">Rhodanese-related sulfurtransferase</fullName>
    </submittedName>
</protein>
<reference evidence="3" key="1">
    <citation type="submission" date="2017-02" db="EMBL/GenBank/DDBJ databases">
        <authorList>
            <person name="Varghese N."/>
            <person name="Submissions S."/>
        </authorList>
    </citation>
    <scope>NUCLEOTIDE SEQUENCE [LARGE SCALE GENOMIC DNA]</scope>
    <source>
        <strain evidence="3">DSM 22385</strain>
    </source>
</reference>
<dbReference type="CDD" id="cd00158">
    <property type="entry name" value="RHOD"/>
    <property type="match status" value="1"/>
</dbReference>
<dbReference type="Gene3D" id="3.40.250.10">
    <property type="entry name" value="Rhodanese-like domain"/>
    <property type="match status" value="1"/>
</dbReference>